<dbReference type="InParanoid" id="L2GXE5"/>
<evidence type="ECO:0000313" key="3">
    <source>
        <dbReference type="Proteomes" id="UP000011081"/>
    </source>
</evidence>
<dbReference type="VEuPathDB" id="MicrosporidiaDB:VCUG_00145"/>
<feature type="compositionally biased region" description="Basic and acidic residues" evidence="1">
    <location>
        <begin position="14"/>
        <end position="32"/>
    </location>
</feature>
<dbReference type="EMBL" id="GL877405">
    <property type="protein sequence ID" value="ELA48309.1"/>
    <property type="molecule type" value="Genomic_DNA"/>
</dbReference>
<evidence type="ECO:0000313" key="2">
    <source>
        <dbReference type="EMBL" id="ELA48309.1"/>
    </source>
</evidence>
<gene>
    <name evidence="2" type="ORF">VCUG_00145</name>
</gene>
<feature type="compositionally biased region" description="Polar residues" evidence="1">
    <location>
        <begin position="1"/>
        <end position="13"/>
    </location>
</feature>
<feature type="compositionally biased region" description="Polar residues" evidence="1">
    <location>
        <begin position="45"/>
        <end position="70"/>
    </location>
</feature>
<proteinExistence type="predicted"/>
<feature type="region of interest" description="Disordered" evidence="1">
    <location>
        <begin position="1"/>
        <end position="72"/>
    </location>
</feature>
<protein>
    <submittedName>
        <fullName evidence="2">Uncharacterized protein</fullName>
    </submittedName>
</protein>
<keyword evidence="3" id="KW-1185">Reference proteome</keyword>
<evidence type="ECO:0000256" key="1">
    <source>
        <dbReference type="SAM" id="MobiDB-lite"/>
    </source>
</evidence>
<sequence>MVRNSTSHVNSNTEKSKEEDKQGTEELTHGNESHTLGTVAEDRIGSTSEVGHGVTNPNELNHEPQTSTERSLSKKIKFYAGCRKKDGSAECKTWLNDEKDMSIDVELFGMDLEETEKDKYMSKGFITFMEPESSAKSSGAEMSTMKLKYVTYGNYMKFSNGYNGKSPYQPLGSGKIVGFRTICSKNNFGIVNCDTYDDSVNPNDDKMELVKLSCIDSKDYIHCQGVSIVKGIDFGPKRELPHVPILAPIEPST</sequence>
<organism evidence="2 3">
    <name type="scientific">Vavraia culicis (isolate floridensis)</name>
    <name type="common">Microsporidian parasite</name>
    <dbReference type="NCBI Taxonomy" id="948595"/>
    <lineage>
        <taxon>Eukaryota</taxon>
        <taxon>Fungi</taxon>
        <taxon>Fungi incertae sedis</taxon>
        <taxon>Microsporidia</taxon>
        <taxon>Pleistophoridae</taxon>
        <taxon>Vavraia</taxon>
    </lineage>
</organism>
<dbReference type="AlphaFoldDB" id="L2GXE5"/>
<dbReference type="HOGENOM" id="CLU_1116466_0_0_1"/>
<reference evidence="3" key="1">
    <citation type="submission" date="2011-03" db="EMBL/GenBank/DDBJ databases">
        <title>The genome sequence of Vavraia culicis strain floridensis.</title>
        <authorList>
            <consortium name="The Broad Institute Genome Sequencing Platform"/>
            <person name="Cuomo C."/>
            <person name="Becnel J."/>
            <person name="Sanscrainte N."/>
            <person name="Young S.K."/>
            <person name="Zeng Q."/>
            <person name="Gargeya S."/>
            <person name="Fitzgerald M."/>
            <person name="Haas B."/>
            <person name="Abouelleil A."/>
            <person name="Alvarado L."/>
            <person name="Arachchi H.M."/>
            <person name="Berlin A."/>
            <person name="Chapman S.B."/>
            <person name="Gearin G."/>
            <person name="Goldberg J."/>
            <person name="Griggs A."/>
            <person name="Gujja S."/>
            <person name="Hansen M."/>
            <person name="Heiman D."/>
            <person name="Howarth C."/>
            <person name="Larimer J."/>
            <person name="Lui A."/>
            <person name="MacDonald P.J.P."/>
            <person name="McCowen C."/>
            <person name="Montmayeur A."/>
            <person name="Murphy C."/>
            <person name="Neiman D."/>
            <person name="Pearson M."/>
            <person name="Priest M."/>
            <person name="Roberts A."/>
            <person name="Saif S."/>
            <person name="Shea T."/>
            <person name="Sisk P."/>
            <person name="Stolte C."/>
            <person name="Sykes S."/>
            <person name="Wortman J."/>
            <person name="Nusbaum C."/>
            <person name="Birren B."/>
        </authorList>
    </citation>
    <scope>NUCLEOTIDE SEQUENCE [LARGE SCALE GENOMIC DNA]</scope>
    <source>
        <strain evidence="3">floridensis</strain>
    </source>
</reference>
<dbReference type="Proteomes" id="UP000011081">
    <property type="component" value="Unassembled WGS sequence"/>
</dbReference>
<dbReference type="RefSeq" id="XP_008073167.1">
    <property type="nucleotide sequence ID" value="XM_008074976.1"/>
</dbReference>
<dbReference type="GeneID" id="19878036"/>
<name>L2GXE5_VAVCU</name>
<accession>L2GXE5</accession>